<comment type="caution">
    <text evidence="2">The sequence shown here is derived from an EMBL/GenBank/DDBJ whole genome shotgun (WGS) entry which is preliminary data.</text>
</comment>
<feature type="transmembrane region" description="Helical" evidence="1">
    <location>
        <begin position="36"/>
        <end position="56"/>
    </location>
</feature>
<dbReference type="GO" id="GO:0016020">
    <property type="term" value="C:membrane"/>
    <property type="evidence" value="ECO:0007669"/>
    <property type="project" value="InterPro"/>
</dbReference>
<dbReference type="GO" id="GO:0051119">
    <property type="term" value="F:sugar transmembrane transporter activity"/>
    <property type="evidence" value="ECO:0007669"/>
    <property type="project" value="InterPro"/>
</dbReference>
<keyword evidence="1" id="KW-1133">Transmembrane helix</keyword>
<name>A0A9X3C859_9FLAO</name>
<keyword evidence="1" id="KW-0812">Transmembrane</keyword>
<keyword evidence="3" id="KW-1185">Reference proteome</keyword>
<feature type="transmembrane region" description="Helical" evidence="1">
    <location>
        <begin position="6"/>
        <end position="24"/>
    </location>
</feature>
<organism evidence="2 3">
    <name type="scientific">Flavobacterium frigoritolerans</name>
    <dbReference type="NCBI Taxonomy" id="2987686"/>
    <lineage>
        <taxon>Bacteria</taxon>
        <taxon>Pseudomonadati</taxon>
        <taxon>Bacteroidota</taxon>
        <taxon>Flavobacteriia</taxon>
        <taxon>Flavobacteriales</taxon>
        <taxon>Flavobacteriaceae</taxon>
        <taxon>Flavobacterium</taxon>
    </lineage>
</organism>
<dbReference type="Proteomes" id="UP001151133">
    <property type="component" value="Unassembled WGS sequence"/>
</dbReference>
<feature type="transmembrane region" description="Helical" evidence="1">
    <location>
        <begin position="62"/>
        <end position="80"/>
    </location>
</feature>
<evidence type="ECO:0000313" key="3">
    <source>
        <dbReference type="Proteomes" id="UP001151133"/>
    </source>
</evidence>
<protein>
    <submittedName>
        <fullName evidence="2">SemiSWEET transporter</fullName>
    </submittedName>
</protein>
<proteinExistence type="predicted"/>
<dbReference type="InterPro" id="IPR047662">
    <property type="entry name" value="SemiSWEET"/>
</dbReference>
<evidence type="ECO:0000313" key="2">
    <source>
        <dbReference type="EMBL" id="MCV9933042.1"/>
    </source>
</evidence>
<reference evidence="2" key="1">
    <citation type="submission" date="2022-10" db="EMBL/GenBank/DDBJ databases">
        <title>Two novel species of Flavobacterium.</title>
        <authorList>
            <person name="Liu Q."/>
            <person name="Xin Y.-H."/>
        </authorList>
    </citation>
    <scope>NUCLEOTIDE SEQUENCE</scope>
    <source>
        <strain evidence="2">LS1R47</strain>
    </source>
</reference>
<dbReference type="RefSeq" id="WP_264287279.1">
    <property type="nucleotide sequence ID" value="NZ_JAOZEV010000009.1"/>
</dbReference>
<sequence>MEITNIIGLAAGICVTIAVIPQIIKVWKSKKVKNVSLTMFSTLTLGIFLWVVYGFLKKDYPIMITNSISLFLNIVMIYFISKYEKE</sequence>
<accession>A0A9X3C859</accession>
<dbReference type="Pfam" id="PF03083">
    <property type="entry name" value="MtN3_slv"/>
    <property type="match status" value="1"/>
</dbReference>
<dbReference type="Gene3D" id="1.20.1280.290">
    <property type="match status" value="1"/>
</dbReference>
<dbReference type="EMBL" id="JAOZEV010000009">
    <property type="protein sequence ID" value="MCV9933042.1"/>
    <property type="molecule type" value="Genomic_DNA"/>
</dbReference>
<dbReference type="NCBIfam" id="NF037968">
    <property type="entry name" value="SemiSWEET_2"/>
    <property type="match status" value="1"/>
</dbReference>
<dbReference type="AlphaFoldDB" id="A0A9X3C859"/>
<gene>
    <name evidence="2" type="ORF">OIU80_12185</name>
</gene>
<evidence type="ECO:0000256" key="1">
    <source>
        <dbReference type="SAM" id="Phobius"/>
    </source>
</evidence>
<keyword evidence="1" id="KW-0472">Membrane</keyword>
<dbReference type="InterPro" id="IPR004316">
    <property type="entry name" value="SWEET_rpt"/>
</dbReference>